<proteinExistence type="predicted"/>
<comment type="caution">
    <text evidence="1">The sequence shown here is derived from an EMBL/GenBank/DDBJ whole genome shotgun (WGS) entry which is preliminary data.</text>
</comment>
<dbReference type="AlphaFoldDB" id="B9CJX9"/>
<dbReference type="Proteomes" id="UP000004070">
    <property type="component" value="Unassembled WGS sequence"/>
</dbReference>
<name>B9CJX9_LANR4</name>
<accession>B9CJX9</accession>
<gene>
    <name evidence="1" type="ORF">ATORI0001_0354</name>
</gene>
<dbReference type="EMBL" id="ACFE01000001">
    <property type="protein sequence ID" value="EEE17978.1"/>
    <property type="molecule type" value="Genomic_DNA"/>
</dbReference>
<evidence type="ECO:0000313" key="2">
    <source>
        <dbReference type="Proteomes" id="UP000004070"/>
    </source>
</evidence>
<evidence type="ECO:0000313" key="1">
    <source>
        <dbReference type="EMBL" id="EEE17978.1"/>
    </source>
</evidence>
<organism evidence="1 2">
    <name type="scientific">Lancefieldella rimae (strain ATCC 49626 / DSM 7090 / CCUG 31168 / NBRC 15546 / VPI D140H-11A)</name>
    <name type="common">Atopobium rimae</name>
    <dbReference type="NCBI Taxonomy" id="553184"/>
    <lineage>
        <taxon>Bacteria</taxon>
        <taxon>Bacillati</taxon>
        <taxon>Actinomycetota</taxon>
        <taxon>Coriobacteriia</taxon>
        <taxon>Coriobacteriales</taxon>
        <taxon>Atopobiaceae</taxon>
        <taxon>Lancefieldella</taxon>
    </lineage>
</organism>
<sequence>MLSEKITDKLLITDLGRFRSLVVFLSGKMTFSGGFSRI</sequence>
<protein>
    <submittedName>
        <fullName evidence="1">Uncharacterized protein</fullName>
    </submittedName>
</protein>
<reference evidence="1 2" key="1">
    <citation type="submission" date="2009-01" db="EMBL/GenBank/DDBJ databases">
        <authorList>
            <person name="Madupu R."/>
            <person name="Sebastian Y."/>
            <person name="Durkin A.S."/>
            <person name="Torralba M."/>
            <person name="Methe B."/>
            <person name="Sutton G.G."/>
            <person name="Strausberg R.L."/>
            <person name="Nelson K.E."/>
        </authorList>
    </citation>
    <scope>NUCLEOTIDE SEQUENCE [LARGE SCALE GENOMIC DNA]</scope>
    <source>
        <strain evidence="1 2">ATCC 49626</strain>
    </source>
</reference>